<name>B6JML2_HELP2</name>
<evidence type="ECO:0008006" key="3">
    <source>
        <dbReference type="Google" id="ProtNLM"/>
    </source>
</evidence>
<dbReference type="HOGENOM" id="CLU_3008057_0_0_7"/>
<dbReference type="Proteomes" id="UP000008198">
    <property type="component" value="Chromosome"/>
</dbReference>
<protein>
    <recommendedName>
        <fullName evidence="3">Protein kinase domain-containing protein</fullName>
    </recommendedName>
</protein>
<dbReference type="EMBL" id="CP001217">
    <property type="protein sequence ID" value="ACJ08140.1"/>
    <property type="molecule type" value="Genomic_DNA"/>
</dbReference>
<organism evidence="1 2">
    <name type="scientific">Helicobacter pylori (strain P12)</name>
    <dbReference type="NCBI Taxonomy" id="570508"/>
    <lineage>
        <taxon>Bacteria</taxon>
        <taxon>Pseudomonadati</taxon>
        <taxon>Campylobacterota</taxon>
        <taxon>Epsilonproteobacteria</taxon>
        <taxon>Campylobacterales</taxon>
        <taxon>Helicobacteraceae</taxon>
        <taxon>Helicobacter</taxon>
    </lineage>
</organism>
<dbReference type="KEGG" id="hpp:HPP12_0988"/>
<dbReference type="AlphaFoldDB" id="B6JML2"/>
<evidence type="ECO:0000313" key="1">
    <source>
        <dbReference type="EMBL" id="ACJ08140.1"/>
    </source>
</evidence>
<gene>
    <name evidence="1" type="ordered locus">HPP12_0988</name>
</gene>
<reference evidence="1 2" key="2">
    <citation type="journal article" date="2010" name="Nucleic Acids Res.">
        <title>Strain-specific genes of Helicobacter pylori: genome evolution driven by a novel type IV secretion system and genomic island transfer.</title>
        <authorList>
            <person name="Fischer W."/>
            <person name="Windhager L."/>
            <person name="Rohrer S."/>
            <person name="Zeiller M."/>
            <person name="Karnholz A."/>
            <person name="Hoffmann R."/>
            <person name="Zimmer R."/>
            <person name="Haas R."/>
        </authorList>
    </citation>
    <scope>NUCLEOTIDE SEQUENCE [LARGE SCALE GENOMIC DNA]</scope>
    <source>
        <strain evidence="1 2">P12</strain>
    </source>
</reference>
<evidence type="ECO:0000313" key="2">
    <source>
        <dbReference type="Proteomes" id="UP000008198"/>
    </source>
</evidence>
<accession>B6JML2</accession>
<reference evidence="2" key="1">
    <citation type="submission" date="2008-10" db="EMBL/GenBank/DDBJ databases">
        <title>The complete genome sequence of Helicobacter pylori strain P12.</title>
        <authorList>
            <person name="Fischer W."/>
            <person name="Windhager L."/>
            <person name="Karnholz A."/>
            <person name="Zeiller M."/>
            <person name="Zimmer R."/>
            <person name="Haas R."/>
        </authorList>
    </citation>
    <scope>NUCLEOTIDE SEQUENCE [LARGE SCALE GENOMIC DNA]</scope>
    <source>
        <strain evidence="2">P12</strain>
    </source>
</reference>
<proteinExistence type="predicted"/>
<sequence>MVKSEWEFAEIANNILIFHHDIQQEKILINDKRLDHYRIEIDLEKELTISYNGFFN</sequence>